<dbReference type="Pfam" id="PF19795">
    <property type="entry name" value="DUF6279"/>
    <property type="match status" value="1"/>
</dbReference>
<keyword evidence="3" id="KW-1185">Reference proteome</keyword>
<organism evidence="2 3">
    <name type="scientific">Vibrio maritimus</name>
    <dbReference type="NCBI Taxonomy" id="990268"/>
    <lineage>
        <taxon>Bacteria</taxon>
        <taxon>Pseudomonadati</taxon>
        <taxon>Pseudomonadota</taxon>
        <taxon>Gammaproteobacteria</taxon>
        <taxon>Vibrionales</taxon>
        <taxon>Vibrionaceae</taxon>
        <taxon>Vibrio</taxon>
    </lineage>
</organism>
<name>A0A090RS33_9VIBR</name>
<dbReference type="InterPro" id="IPR016875">
    <property type="entry name" value="UCP028200"/>
</dbReference>
<evidence type="ECO:0000256" key="1">
    <source>
        <dbReference type="SAM" id="Phobius"/>
    </source>
</evidence>
<evidence type="ECO:0000313" key="2">
    <source>
        <dbReference type="EMBL" id="GAL18081.1"/>
    </source>
</evidence>
<dbReference type="Proteomes" id="UP000029228">
    <property type="component" value="Unassembled WGS sequence"/>
</dbReference>
<keyword evidence="1" id="KW-0812">Transmembrane</keyword>
<keyword evidence="1" id="KW-0472">Membrane</keyword>
<dbReference type="STRING" id="990268.JCM19235_6634"/>
<reference evidence="2 3" key="1">
    <citation type="submission" date="2014-09" db="EMBL/GenBank/DDBJ databases">
        <title>Vibrio maritimus JCM 19235. (C45) whole genome shotgun sequence.</title>
        <authorList>
            <person name="Sawabe T."/>
            <person name="Meirelles P."/>
            <person name="Nakanishi M."/>
            <person name="Sayaka M."/>
            <person name="Hattori M."/>
            <person name="Ohkuma M."/>
        </authorList>
    </citation>
    <scope>NUCLEOTIDE SEQUENCE [LARGE SCALE GENOMIC DNA]</scope>
    <source>
        <strain evidence="3">JCM19235</strain>
    </source>
</reference>
<reference evidence="2 3" key="2">
    <citation type="submission" date="2014-09" db="EMBL/GenBank/DDBJ databases">
        <authorList>
            <consortium name="NBRP consortium"/>
            <person name="Sawabe T."/>
            <person name="Meirelles P."/>
            <person name="Nakanishi M."/>
            <person name="Sayaka M."/>
            <person name="Hattori M."/>
            <person name="Ohkuma M."/>
        </authorList>
    </citation>
    <scope>NUCLEOTIDE SEQUENCE [LARGE SCALE GENOMIC DNA]</scope>
    <source>
        <strain evidence="3">JCM19235</strain>
    </source>
</reference>
<comment type="caution">
    <text evidence="2">The sequence shown here is derived from an EMBL/GenBank/DDBJ whole genome shotgun (WGS) entry which is preliminary data.</text>
</comment>
<dbReference type="PIRSF" id="PIRSF028200">
    <property type="entry name" value="UCP028200"/>
    <property type="match status" value="1"/>
</dbReference>
<dbReference type="PROSITE" id="PS51257">
    <property type="entry name" value="PROKAR_LIPOPROTEIN"/>
    <property type="match status" value="1"/>
</dbReference>
<gene>
    <name evidence="2" type="ORF">JCM19235_6634</name>
</gene>
<evidence type="ECO:0000313" key="3">
    <source>
        <dbReference type="Proteomes" id="UP000029228"/>
    </source>
</evidence>
<evidence type="ECO:0008006" key="4">
    <source>
        <dbReference type="Google" id="ProtNLM"/>
    </source>
</evidence>
<accession>A0A090RS33</accession>
<dbReference type="AlphaFoldDB" id="A0A090RS33"/>
<dbReference type="EMBL" id="BBMR01000002">
    <property type="protein sequence ID" value="GAL18081.1"/>
    <property type="molecule type" value="Genomic_DNA"/>
</dbReference>
<proteinExistence type="predicted"/>
<feature type="transmembrane region" description="Helical" evidence="1">
    <location>
        <begin position="12"/>
        <end position="31"/>
    </location>
</feature>
<sequence>MDMESKVFKKSRLWAVGLLFIITGCTTKFLYSNLDWLLVEYIDDYVTLNDGQEDILSERILVLGQWHKENELPQYVKQLDAISNKDPRQVDSDFVLAQMDEVKAHTKRLVEQITPDLYALTQQMSDEQVKELVENFEEKNRDFVKKYEGMNDDEVREIYQERIEENFERWFGSVNDTQKLLAKEWASSMKVTVFDWQEHRKQMNYYMRQLLNRRADLAYYQPEFQRFLNDSESYYTPELAAKIAHNRALAAKYIALAVNSINPKQQSHLASEIDEWKTIAEDLMTSMSLDHSPREFLVFKSYTEQVLI</sequence>
<keyword evidence="1" id="KW-1133">Transmembrane helix</keyword>
<protein>
    <recommendedName>
        <fullName evidence="4">Lipoprotein</fullName>
    </recommendedName>
</protein>